<gene>
    <name evidence="1" type="ORF">JHL16_21165</name>
</gene>
<proteinExistence type="predicted"/>
<evidence type="ECO:0000313" key="1">
    <source>
        <dbReference type="EMBL" id="MBK1868882.1"/>
    </source>
</evidence>
<dbReference type="Proteomes" id="UP000616151">
    <property type="component" value="Unassembled WGS sequence"/>
</dbReference>
<organism evidence="1 2">
    <name type="scientific">Taklimakanibacter albus</name>
    <dbReference type="NCBI Taxonomy" id="2800327"/>
    <lineage>
        <taxon>Bacteria</taxon>
        <taxon>Pseudomonadati</taxon>
        <taxon>Pseudomonadota</taxon>
        <taxon>Alphaproteobacteria</taxon>
        <taxon>Hyphomicrobiales</taxon>
        <taxon>Aestuariivirgaceae</taxon>
        <taxon>Taklimakanibacter</taxon>
    </lineage>
</organism>
<evidence type="ECO:0000313" key="2">
    <source>
        <dbReference type="Proteomes" id="UP000616151"/>
    </source>
</evidence>
<protein>
    <submittedName>
        <fullName evidence="1">ABC transporter permease</fullName>
    </submittedName>
</protein>
<keyword evidence="2" id="KW-1185">Reference proteome</keyword>
<sequence length="772" mass="82516">MKRPAKPGFWLVARRECRWLFHDRTALILIFGVPLFAFLVLSAVFSQPVIRGLGTVVVDADRSETSRAFIEEVATAPGLKIVERPGDLAEAARAVRAGDAIAAIYIPANFERDLKAQRRPQVVAFHNQQFLTAAGIASQGLGDSLAAAVTKAAPIRATAPAASRSGSLVPETIALVNPQRNYAQFLLRALLPMVIHVVITIAAGYSVGSEFRRRSMRSWLACAGGNPIVALAGKMAPLFAIFVVIMLSVVLILEGWFQIPFKGNVAMMIAAGMLLIVGYMALGALLQLLVRDLATGLGLAGLIVSPAFGYAGVGFPTLGMNAFAEGWSTILPLRWYMAVLLGQAARGLPPHQSAHAFAMLAALAVGLSLLALFRLGAIIRKPSREKEVAPARSITEAPRGLGQAFATEWRRVLATRGAFALLVLAPLIYGAYYPQPYLTQILRKVPIVVVDNDLSELSRALVQTLDASGAVRVAANVATLAEAHDVIQRGEAFAAVGIPTGTERDVLKGNKAHIPVYADATYLFIFRSTASAIAVAINTLSSDIALAGARRDGSLARTTLASVSPANVLLQPIFNPVGGYANYIVPAAFVLILQQTLLIGAAMMTVGTTLHGSAFTNVLGRGVAHLTLYLPVLALYLIVLPRFYGFSALGDPLQLAVLASLFVLATSFMGQMAGAWFKNPETPTLIFLATSLPQFFLTGFSWPREAIPDAVLAAGRIFPADPAIDGLVRINQLGARLWEVGHDWRDLAILTVVYLLLAVISAYFLRRDHVKA</sequence>
<accession>A0ACC5R8E2</accession>
<reference evidence="1" key="1">
    <citation type="submission" date="2021-01" db="EMBL/GenBank/DDBJ databases">
        <authorList>
            <person name="Sun Q."/>
        </authorList>
    </citation>
    <scope>NUCLEOTIDE SEQUENCE</scope>
    <source>
        <strain evidence="1">YIM B02566</strain>
    </source>
</reference>
<name>A0ACC5R8E2_9HYPH</name>
<comment type="caution">
    <text evidence="1">The sequence shown here is derived from an EMBL/GenBank/DDBJ whole genome shotgun (WGS) entry which is preliminary data.</text>
</comment>
<dbReference type="EMBL" id="JAENHL010000007">
    <property type="protein sequence ID" value="MBK1868882.1"/>
    <property type="molecule type" value="Genomic_DNA"/>
</dbReference>